<feature type="region of interest" description="Disordered" evidence="1">
    <location>
        <begin position="912"/>
        <end position="963"/>
    </location>
</feature>
<evidence type="ECO:0000313" key="3">
    <source>
        <dbReference type="EMBL" id="ROW17586.1"/>
    </source>
</evidence>
<feature type="compositionally biased region" description="Polar residues" evidence="1">
    <location>
        <begin position="343"/>
        <end position="374"/>
    </location>
</feature>
<dbReference type="Proteomes" id="UP000285146">
    <property type="component" value="Unassembled WGS sequence"/>
</dbReference>
<feature type="compositionally biased region" description="Low complexity" evidence="1">
    <location>
        <begin position="764"/>
        <end position="775"/>
    </location>
</feature>
<feature type="compositionally biased region" description="Basic residues" evidence="1">
    <location>
        <begin position="776"/>
        <end position="787"/>
    </location>
</feature>
<keyword evidence="2" id="KW-0812">Transmembrane</keyword>
<feature type="compositionally biased region" description="Polar residues" evidence="1">
    <location>
        <begin position="54"/>
        <end position="71"/>
    </location>
</feature>
<feature type="compositionally biased region" description="Basic residues" evidence="1">
    <location>
        <begin position="141"/>
        <end position="151"/>
    </location>
</feature>
<proteinExistence type="predicted"/>
<feature type="compositionally biased region" description="Low complexity" evidence="1">
    <location>
        <begin position="872"/>
        <end position="883"/>
    </location>
</feature>
<keyword evidence="2" id="KW-1133">Transmembrane helix</keyword>
<gene>
    <name evidence="3" type="ORF">VPNG_00753</name>
</gene>
<feature type="region of interest" description="Disordered" evidence="1">
    <location>
        <begin position="551"/>
        <end position="660"/>
    </location>
</feature>
<feature type="compositionally biased region" description="Polar residues" evidence="1">
    <location>
        <begin position="105"/>
        <end position="126"/>
    </location>
</feature>
<reference evidence="3 4" key="1">
    <citation type="submission" date="2015-09" db="EMBL/GenBank/DDBJ databases">
        <title>Host preference determinants of Valsa canker pathogens revealed by comparative genomics.</title>
        <authorList>
            <person name="Yin Z."/>
            <person name="Huang L."/>
        </authorList>
    </citation>
    <scope>NUCLEOTIDE SEQUENCE [LARGE SCALE GENOMIC DNA]</scope>
    <source>
        <strain evidence="3 4">SXYLt</strain>
    </source>
</reference>
<dbReference type="EMBL" id="LKEB01000002">
    <property type="protein sequence ID" value="ROW17586.1"/>
    <property type="molecule type" value="Genomic_DNA"/>
</dbReference>
<evidence type="ECO:0000256" key="2">
    <source>
        <dbReference type="SAM" id="Phobius"/>
    </source>
</evidence>
<dbReference type="InParanoid" id="A0A423XMW8"/>
<keyword evidence="4" id="KW-1185">Reference proteome</keyword>
<dbReference type="OrthoDB" id="4153178at2759"/>
<feature type="compositionally biased region" description="Basic and acidic residues" evidence="1">
    <location>
        <begin position="324"/>
        <end position="342"/>
    </location>
</feature>
<evidence type="ECO:0000313" key="4">
    <source>
        <dbReference type="Proteomes" id="UP000285146"/>
    </source>
</evidence>
<feature type="compositionally biased region" description="Low complexity" evidence="1">
    <location>
        <begin position="627"/>
        <end position="640"/>
    </location>
</feature>
<organism evidence="3 4">
    <name type="scientific">Cytospora leucostoma</name>
    <dbReference type="NCBI Taxonomy" id="1230097"/>
    <lineage>
        <taxon>Eukaryota</taxon>
        <taxon>Fungi</taxon>
        <taxon>Dikarya</taxon>
        <taxon>Ascomycota</taxon>
        <taxon>Pezizomycotina</taxon>
        <taxon>Sordariomycetes</taxon>
        <taxon>Sordariomycetidae</taxon>
        <taxon>Diaporthales</taxon>
        <taxon>Cytosporaceae</taxon>
        <taxon>Cytospora</taxon>
    </lineage>
</organism>
<feature type="region of interest" description="Disordered" evidence="1">
    <location>
        <begin position="1"/>
        <end position="380"/>
    </location>
</feature>
<feature type="compositionally biased region" description="Basic and acidic residues" evidence="1">
    <location>
        <begin position="1160"/>
        <end position="1169"/>
    </location>
</feature>
<feature type="compositionally biased region" description="Low complexity" evidence="1">
    <location>
        <begin position="74"/>
        <end position="84"/>
    </location>
</feature>
<accession>A0A423XMW8</accession>
<keyword evidence="2" id="KW-0472">Membrane</keyword>
<feature type="compositionally biased region" description="Basic and acidic residues" evidence="1">
    <location>
        <begin position="830"/>
        <end position="840"/>
    </location>
</feature>
<feature type="region of interest" description="Disordered" evidence="1">
    <location>
        <begin position="743"/>
        <end position="883"/>
    </location>
</feature>
<evidence type="ECO:0000256" key="1">
    <source>
        <dbReference type="SAM" id="MobiDB-lite"/>
    </source>
</evidence>
<feature type="region of interest" description="Disordered" evidence="1">
    <location>
        <begin position="1126"/>
        <end position="1182"/>
    </location>
</feature>
<name>A0A423XMW8_9PEZI</name>
<feature type="transmembrane region" description="Helical" evidence="2">
    <location>
        <begin position="1025"/>
        <end position="1046"/>
    </location>
</feature>
<sequence>MSAPSSDRPSPTPPSPQPSAIRVVPYSPPDDTQPQSGKQVDPSHHGRDGRRRSVQSIQSTGDASAWSSQGPVASPYSSTPSLLLPKRDHVVSGSTAPSRGRLSGASYTTHTSQSSRYSGISQISDTEPSSSAGPSPEPIAGKRRPNSRRRNFVAVLNEDKKTFSLVPQRPQPEPEPQSQQSHPPRSESALSEYDGPGAGFKSPQIPSFPTTPRVSQSSSHEGYTSYASSQYDRPGSAMTSIGTIPDRSITPSTPAPSSPGSSTVQGDPNEFPLGEFSPSPWNYRLKGALRKVPETSDLKGKQPAESPTSDTTELPLPPVPETRSSYESEDNWRTQSTEEEKASNQSDTPSNGSENTNYIIHQQDSVTPSETDSPVTAEGDELGVLGGRRLVPALRPQPSFNSEQTVSTEFDTTNIQVYGHSGSEVSEEAFPRLSTEGAPSEVGSALYIPALQPQTSFQSIRSAASTASEATNYKIYGHSSPGLPPVPESEVLQDPRELRPEQSFLSVASTNSDTTNYKVYGRSSPAALESVESFNPPSPCGSYAPLLEPPSAGFSLSAQDEEAGPSGTANSEPNYVVYIDSSREPSFNESPDPSPPGSALRNPRRDFSDDSLVVPPLRPKKQKSQEGLGYYRSRSRSLSGSGSGSTENLRTKRSKRSLSSISSVINEETVDNFYAAQAFLNGPPGQFEPVGQLDFTIPGPSERQRQLDEQRQRELQLREAASWAEVTEGQHLMTLPVTPHQWSSQLSTVMSESEPGSSGGGSRQGSWGSMSLPGSHGRRSSRGRSSHSRQMLSISSSLAGDSEKISHSRSNSDPIERPSPTFSPRGYRVTIRDHDEHGDGLADLQQVTPRPSRQKMSEMYANSNPSDRNLHSSQSSRSRASSFSANSIPAWARVYYGSGERKFLRSTSISSMSDIDKGRPASTQYSTSPTTGQFPASIYSPRRRPRDGAPSRAAQRRSTGSMDIEQLPAHGEAGIRRSIRRMTSSIWSPHLRRDLRARDRYSIWDPPSVAWSADSGMFGRRNLQVVLFVVGFIFPFAWMIGAALPLPEPSPLAMLDNRNSSISDLGVRSREHEYERHIESIDELRYQNAKWWRTLNRGMSVIGLIIIGAVIGLAVASTSPAKKATLPISQQREENQQQTTTTTAPDEQPGDLTPSRHRNMSHDAGEGGRRHSLARKHQAQDHDLTRLAEHIIEEGELAREQEEYELLFSRDERRGRHHHHRTGPSPPCLRCALRGMHCSATQVGGEDEVRCRRCERSGERFCIRQAGPGVEVLDPEVLGEVLREGGGGSGRAREVEPLFYCLDPVLCEDRGMLLDMAADMLDSDGVKFVHGTRVNRIHAKNFALPMWHRNDEPENRSDPGYAMRMPEAYFKEVKVMRRTND</sequence>
<dbReference type="STRING" id="1230097.A0A423XMW8"/>
<feature type="compositionally biased region" description="Low complexity" evidence="1">
    <location>
        <begin position="176"/>
        <end position="188"/>
    </location>
</feature>
<feature type="compositionally biased region" description="Basic and acidic residues" evidence="1">
    <location>
        <begin position="291"/>
        <end position="302"/>
    </location>
</feature>
<protein>
    <submittedName>
        <fullName evidence="3">Uncharacterized protein</fullName>
    </submittedName>
</protein>
<feature type="compositionally biased region" description="Polar residues" evidence="1">
    <location>
        <begin position="921"/>
        <end position="934"/>
    </location>
</feature>
<comment type="caution">
    <text evidence="3">The sequence shown here is derived from an EMBL/GenBank/DDBJ whole genome shotgun (WGS) entry which is preliminary data.</text>
</comment>
<feature type="compositionally biased region" description="Polar residues" evidence="1">
    <location>
        <begin position="790"/>
        <end position="799"/>
    </location>
</feature>
<feature type="compositionally biased region" description="Polar residues" evidence="1">
    <location>
        <begin position="204"/>
        <end position="242"/>
    </location>
</feature>
<feature type="transmembrane region" description="Helical" evidence="2">
    <location>
        <begin position="1098"/>
        <end position="1116"/>
    </location>
</feature>